<accession>A0A839TCE9</accession>
<evidence type="ECO:0000256" key="4">
    <source>
        <dbReference type="ARBA" id="ARBA00023054"/>
    </source>
</evidence>
<evidence type="ECO:0000256" key="5">
    <source>
        <dbReference type="ARBA" id="ARBA00023125"/>
    </source>
</evidence>
<dbReference type="EMBL" id="JACHXL010000002">
    <property type="protein sequence ID" value="MBB3106819.1"/>
    <property type="molecule type" value="Genomic_DNA"/>
</dbReference>
<gene>
    <name evidence="6" type="primary">smc</name>
    <name evidence="9" type="ORF">FHS24_001320</name>
</gene>
<dbReference type="GO" id="GO:0005524">
    <property type="term" value="F:ATP binding"/>
    <property type="evidence" value="ECO:0007669"/>
    <property type="project" value="UniProtKB-UniRule"/>
</dbReference>
<dbReference type="GO" id="GO:0030261">
    <property type="term" value="P:chromosome condensation"/>
    <property type="evidence" value="ECO:0007669"/>
    <property type="project" value="InterPro"/>
</dbReference>
<comment type="subunit">
    <text evidence="6">Homodimer.</text>
</comment>
<keyword evidence="2 6" id="KW-0547">Nucleotide-binding</keyword>
<dbReference type="Pfam" id="PF02463">
    <property type="entry name" value="SMC_N"/>
    <property type="match status" value="2"/>
</dbReference>
<feature type="region of interest" description="Disordered" evidence="7">
    <location>
        <begin position="924"/>
        <end position="956"/>
    </location>
</feature>
<evidence type="ECO:0000256" key="2">
    <source>
        <dbReference type="ARBA" id="ARBA00022741"/>
    </source>
</evidence>
<feature type="binding site" evidence="6">
    <location>
        <begin position="32"/>
        <end position="39"/>
    </location>
    <ligand>
        <name>ATP</name>
        <dbReference type="ChEBI" id="CHEBI:30616"/>
    </ligand>
</feature>
<feature type="coiled-coil region" evidence="6">
    <location>
        <begin position="173"/>
        <end position="200"/>
    </location>
</feature>
<dbReference type="GO" id="GO:0003677">
    <property type="term" value="F:DNA binding"/>
    <property type="evidence" value="ECO:0007669"/>
    <property type="project" value="UniProtKB-UniRule"/>
</dbReference>
<dbReference type="PROSITE" id="PS50096">
    <property type="entry name" value="IQ"/>
    <property type="match status" value="1"/>
</dbReference>
<feature type="coiled-coil region" evidence="6">
    <location>
        <begin position="768"/>
        <end position="903"/>
    </location>
</feature>
<dbReference type="PIRSF" id="PIRSF005719">
    <property type="entry name" value="SMC"/>
    <property type="match status" value="1"/>
</dbReference>
<keyword evidence="4 6" id="KW-0175">Coiled coil</keyword>
<feature type="coiled-coil region" evidence="6">
    <location>
        <begin position="303"/>
        <end position="351"/>
    </location>
</feature>
<organism evidence="9 10">
    <name type="scientific">Psychrobacter luti</name>
    <dbReference type="NCBI Taxonomy" id="198481"/>
    <lineage>
        <taxon>Bacteria</taxon>
        <taxon>Pseudomonadati</taxon>
        <taxon>Pseudomonadota</taxon>
        <taxon>Gammaproteobacteria</taxon>
        <taxon>Moraxellales</taxon>
        <taxon>Moraxellaceae</taxon>
        <taxon>Psychrobacter</taxon>
    </lineage>
</organism>
<dbReference type="RefSeq" id="WP_183619885.1">
    <property type="nucleotide sequence ID" value="NZ_CAJHAH010000001.1"/>
</dbReference>
<comment type="similarity">
    <text evidence="6">Belongs to the SMC family.</text>
</comment>
<comment type="domain">
    <text evidence="6">Contains large globular domains required for ATP hydrolysis at each terminus and a third globular domain forming a flexible hinge near the middle of the molecule. These domains are separated by coiled-coil structures.</text>
</comment>
<comment type="subcellular location">
    <subcellularLocation>
        <location evidence="6">Cytoplasm</location>
    </subcellularLocation>
</comment>
<evidence type="ECO:0000256" key="1">
    <source>
        <dbReference type="ARBA" id="ARBA00022490"/>
    </source>
</evidence>
<dbReference type="Gene3D" id="3.40.50.300">
    <property type="entry name" value="P-loop containing nucleotide triphosphate hydrolases"/>
    <property type="match status" value="2"/>
</dbReference>
<dbReference type="GO" id="GO:0007059">
    <property type="term" value="P:chromosome segregation"/>
    <property type="evidence" value="ECO:0007669"/>
    <property type="project" value="UniProtKB-UniRule"/>
</dbReference>
<evidence type="ECO:0000259" key="8">
    <source>
        <dbReference type="Pfam" id="PF02463"/>
    </source>
</evidence>
<keyword evidence="1 6" id="KW-0963">Cytoplasm</keyword>
<dbReference type="GO" id="GO:0006260">
    <property type="term" value="P:DNA replication"/>
    <property type="evidence" value="ECO:0007669"/>
    <property type="project" value="UniProtKB-UniRule"/>
</dbReference>
<evidence type="ECO:0000256" key="7">
    <source>
        <dbReference type="SAM" id="MobiDB-lite"/>
    </source>
</evidence>
<evidence type="ECO:0000256" key="6">
    <source>
        <dbReference type="HAMAP-Rule" id="MF_01894"/>
    </source>
</evidence>
<keyword evidence="10" id="KW-1185">Reference proteome</keyword>
<dbReference type="InterPro" id="IPR011890">
    <property type="entry name" value="SMC_prok"/>
</dbReference>
<feature type="coiled-coil region" evidence="6">
    <location>
        <begin position="447"/>
        <end position="509"/>
    </location>
</feature>
<comment type="caution">
    <text evidence="9">The sequence shown here is derived from an EMBL/GenBank/DDBJ whole genome shotgun (WGS) entry which is preliminary data.</text>
</comment>
<evidence type="ECO:0000313" key="9">
    <source>
        <dbReference type="EMBL" id="MBB3106819.1"/>
    </source>
</evidence>
<dbReference type="SUPFAM" id="SSF52540">
    <property type="entry name" value="P-loop containing nucleoside triphosphate hydrolases"/>
    <property type="match status" value="1"/>
</dbReference>
<keyword evidence="5 6" id="KW-0238">DNA-binding</keyword>
<dbReference type="GO" id="GO:0007062">
    <property type="term" value="P:sister chromatid cohesion"/>
    <property type="evidence" value="ECO:0007669"/>
    <property type="project" value="InterPro"/>
</dbReference>
<feature type="domain" description="RecF/RecN/SMC N-terminal" evidence="8">
    <location>
        <begin position="932"/>
        <end position="1299"/>
    </location>
</feature>
<reference evidence="9 10" key="1">
    <citation type="submission" date="2020-08" db="EMBL/GenBank/DDBJ databases">
        <title>Genomic Encyclopedia of Type Strains, Phase III (KMG-III): the genomes of soil and plant-associated and newly described type strains.</title>
        <authorList>
            <person name="Whitman W."/>
        </authorList>
    </citation>
    <scope>NUCLEOTIDE SEQUENCE [LARGE SCALE GENOMIC DNA]</scope>
    <source>
        <strain evidence="9 10">CECT 5885</strain>
    </source>
</reference>
<proteinExistence type="inferred from homology"/>
<evidence type="ECO:0000313" key="10">
    <source>
        <dbReference type="Proteomes" id="UP000588111"/>
    </source>
</evidence>
<dbReference type="HAMAP" id="MF_01894">
    <property type="entry name" value="Smc_prok"/>
    <property type="match status" value="1"/>
</dbReference>
<protein>
    <recommendedName>
        <fullName evidence="6">Chromosome partition protein Smc</fullName>
    </recommendedName>
</protein>
<comment type="function">
    <text evidence="6">Required for chromosome condensation and partitioning.</text>
</comment>
<evidence type="ECO:0000256" key="3">
    <source>
        <dbReference type="ARBA" id="ARBA00022840"/>
    </source>
</evidence>
<dbReference type="PANTHER" id="PTHR18937">
    <property type="entry name" value="STRUCTURAL MAINTENANCE OF CHROMOSOMES SMC FAMILY MEMBER"/>
    <property type="match status" value="1"/>
</dbReference>
<dbReference type="GO" id="GO:0016887">
    <property type="term" value="F:ATP hydrolysis activity"/>
    <property type="evidence" value="ECO:0007669"/>
    <property type="project" value="InterPro"/>
</dbReference>
<keyword evidence="3 6" id="KW-0067">ATP-binding</keyword>
<feature type="domain" description="RecF/RecN/SMC N-terminal" evidence="8">
    <location>
        <begin position="3"/>
        <end position="142"/>
    </location>
</feature>
<dbReference type="InterPro" id="IPR003395">
    <property type="entry name" value="RecF/RecN/SMC_N"/>
</dbReference>
<dbReference type="InterPro" id="IPR027417">
    <property type="entry name" value="P-loop_NTPase"/>
</dbReference>
<dbReference type="InterPro" id="IPR024704">
    <property type="entry name" value="SMC"/>
</dbReference>
<dbReference type="Proteomes" id="UP000588111">
    <property type="component" value="Unassembled WGS sequence"/>
</dbReference>
<name>A0A839TCE9_9GAMM</name>
<sequence>MRLKSLKLAGFKSFANPTTFTFRHGITAIVGPNGCGKSNVIDAIRWVLGETSAKQLRGGAMSDVIFAGTQDKAAKSVASVELTFEHTQDEQNGIRHEFNLYQELSVRRQVNLEGRSDYFINGTRCRRRDVVDVFLGTGLGARSYAVIEQGMIGRIVESSPLQLREFIEEAAGVSRYQARREETQKKLEKTQDNLARLYDMQSELVSQQKRLSKQAASAERYEELALTLADIKQQLAIQQLYQAKHNQQQQKIAHERSANEVATLQASYETLKAKQDKLAAHINQEQWLKDDAQSSHYQQQLSYQQAEHQLSDAKSQLTTIDQQLASLEQQREQAVDEIKRLKAEQAKQQNVLEELHPQINELNNKRDTHKRNEQPLQRAYHDAQNQLSRLQDNNRALEQQQAINIQAQKRQHQNHEKWQRRQQNWQNLWQQLQQSLSPIDNADGREKNDAKNLQQTLETQIAELNKQLQQIERQQDSVDELLSELQPQAHQLQQRLHTQQRELSEYEKRHAVLAGEYDTLHQILHPKPLPKSQQSANVKTTDAKTALENDIAKDYKDLVIATLREQIELSEKGQQHAQLLDSVLALWLDSHVLVDNVSNQQHANDDSRKASSLWQVLKHDLNSLFTYQTVKNEPIANKDKSSIENGHSLWLSAKQNDVNAKPIVNELPSTLTDTVLPLAELITAPNLVLWQQCYLYIAEPETNNQQTLEALADILKILPSSAILLTSDGWLVSRHGTMNLSRFIGAQDGQNDSNSQFLTQRLQQGSRLQALEGLLDEFEVKIQDQQKAIANDQRNYNALTVSLEETRAQAEQLTRDKHQYQQKLTTQRANAERLQADSQRLNTDKEALEQEKQELEQEQHILNNEQQHIQSEIAALTPQIADARALSQQLQSECSELARARQTNDDAWQALQLRMQQSEMRLEHSVSSLARATEQHEKSLQSEQSLKAQHEQQQHKLPALQAELQITQTARDAQQVVLAERETALTALKEEYSEQQIELDTLQNALQMQQSELARLATELALSAARLDDASNHTQEALDAYYKVSHKYKAQSEMSQQTQQTQQTMSVSNLLADFIAHDRRVRPDKIAELESERANLEQQLGKIGAVNLAAVAELAEVNERLEPLAQQTADIAASMQTLTEAIASIDETTKTLFMQTLDAVNNELANLFAKVFGGGQASLTLNTDDMPANAPKSEQWRAGLTLMAQPKGKRNSRLAVLSGGEKTLTALSLIFAIFKQHPAPFCVLDEVDAPLDDANVARFTSLIHELADDLQFIFISHNKLTMQIADELKGVTMPSAGISTLVSVSLNEAARYLSD</sequence>
<dbReference type="GO" id="GO:0005737">
    <property type="term" value="C:cytoplasm"/>
    <property type="evidence" value="ECO:0007669"/>
    <property type="project" value="UniProtKB-SubCell"/>
</dbReference>